<dbReference type="InterPro" id="IPR014187">
    <property type="entry name" value="ADH_Zn_typ-2"/>
</dbReference>
<sequence length="328" mass="34237">MKAWTSDSTTRSIRLAEREPPLPAPGEVLVRVTACGVCRTDLHVVDGDLPVHRVGVVPGHQVVGTVAGLGDGVIELRLGDLVGIAWLRGTCGACEWCRTGRENLCPRSTYTGWDADGGFAEFATVPEAFAYLLPGDSDPIATAPLLCAGIIGFRALARAQVPPGGRLGIYGFGSSAHITAQLAMAAGAEVYAMTRGAANRELASSLGVAFVGDAEAVPPHPLDAAIVFAPAGELVPLALRATAAGGTVVVAGIHLTNIPTLEYESTLFHERDLRSVTANTRGDGAAFLRLAHTLRLRPRTTLYPFERAAEALDDLRSGSASGSLVLEL</sequence>
<dbReference type="GO" id="GO:0004022">
    <property type="term" value="F:alcohol dehydrogenase (NAD+) activity"/>
    <property type="evidence" value="ECO:0007669"/>
    <property type="project" value="UniProtKB-EC"/>
</dbReference>
<dbReference type="RefSeq" id="WP_147785023.1">
    <property type="nucleotide sequence ID" value="NZ_VRMG01000015.1"/>
</dbReference>
<dbReference type="Proteomes" id="UP000321379">
    <property type="component" value="Unassembled WGS sequence"/>
</dbReference>
<dbReference type="Gene3D" id="3.90.180.10">
    <property type="entry name" value="Medium-chain alcohol dehydrogenases, catalytic domain"/>
    <property type="match status" value="1"/>
</dbReference>
<evidence type="ECO:0000256" key="2">
    <source>
        <dbReference type="ARBA" id="ARBA00008072"/>
    </source>
</evidence>
<evidence type="ECO:0000256" key="4">
    <source>
        <dbReference type="ARBA" id="ARBA00022723"/>
    </source>
</evidence>
<dbReference type="InterPro" id="IPR013149">
    <property type="entry name" value="ADH-like_C"/>
</dbReference>
<dbReference type="PANTHER" id="PTHR42940:SF8">
    <property type="entry name" value="VACUOLAR PROTEIN SORTING-ASSOCIATED PROTEIN 11"/>
    <property type="match status" value="1"/>
</dbReference>
<dbReference type="NCBIfam" id="TIGR02822">
    <property type="entry name" value="adh_fam_2"/>
    <property type="match status" value="1"/>
</dbReference>
<feature type="domain" description="Enoyl reductase (ER)" evidence="9">
    <location>
        <begin position="8"/>
        <end position="326"/>
    </location>
</feature>
<dbReference type="SMART" id="SM00829">
    <property type="entry name" value="PKS_ER"/>
    <property type="match status" value="1"/>
</dbReference>
<dbReference type="SUPFAM" id="SSF51735">
    <property type="entry name" value="NAD(P)-binding Rossmann-fold domains"/>
    <property type="match status" value="1"/>
</dbReference>
<evidence type="ECO:0000256" key="1">
    <source>
        <dbReference type="ARBA" id="ARBA00001947"/>
    </source>
</evidence>
<organism evidence="10 11">
    <name type="scientific">Lacisediminihabitans profunda</name>
    <dbReference type="NCBI Taxonomy" id="2594790"/>
    <lineage>
        <taxon>Bacteria</taxon>
        <taxon>Bacillati</taxon>
        <taxon>Actinomycetota</taxon>
        <taxon>Actinomycetes</taxon>
        <taxon>Micrococcales</taxon>
        <taxon>Microbacteriaceae</taxon>
        <taxon>Lacisediminihabitans</taxon>
    </lineage>
</organism>
<dbReference type="Pfam" id="PF00107">
    <property type="entry name" value="ADH_zinc_N"/>
    <property type="match status" value="1"/>
</dbReference>
<dbReference type="GO" id="GO:0005737">
    <property type="term" value="C:cytoplasm"/>
    <property type="evidence" value="ECO:0007669"/>
    <property type="project" value="TreeGrafter"/>
</dbReference>
<dbReference type="EMBL" id="VRMG01000015">
    <property type="protein sequence ID" value="TXN28309.1"/>
    <property type="molecule type" value="Genomic_DNA"/>
</dbReference>
<keyword evidence="4" id="KW-0479">Metal-binding</keyword>
<comment type="catalytic activity">
    <reaction evidence="8">
        <text>a primary alcohol + NAD(+) = an aldehyde + NADH + H(+)</text>
        <dbReference type="Rhea" id="RHEA:10736"/>
        <dbReference type="ChEBI" id="CHEBI:15378"/>
        <dbReference type="ChEBI" id="CHEBI:15734"/>
        <dbReference type="ChEBI" id="CHEBI:17478"/>
        <dbReference type="ChEBI" id="CHEBI:57540"/>
        <dbReference type="ChEBI" id="CHEBI:57945"/>
        <dbReference type="EC" id="1.1.1.1"/>
    </reaction>
</comment>
<comment type="catalytic activity">
    <reaction evidence="7">
        <text>a secondary alcohol + NAD(+) = a ketone + NADH + H(+)</text>
        <dbReference type="Rhea" id="RHEA:10740"/>
        <dbReference type="ChEBI" id="CHEBI:15378"/>
        <dbReference type="ChEBI" id="CHEBI:17087"/>
        <dbReference type="ChEBI" id="CHEBI:35681"/>
        <dbReference type="ChEBI" id="CHEBI:57540"/>
        <dbReference type="ChEBI" id="CHEBI:57945"/>
        <dbReference type="EC" id="1.1.1.1"/>
    </reaction>
</comment>
<dbReference type="Gene3D" id="3.40.50.720">
    <property type="entry name" value="NAD(P)-binding Rossmann-like Domain"/>
    <property type="match status" value="1"/>
</dbReference>
<dbReference type="InterPro" id="IPR036291">
    <property type="entry name" value="NAD(P)-bd_dom_sf"/>
</dbReference>
<comment type="cofactor">
    <cofactor evidence="1">
        <name>Zn(2+)</name>
        <dbReference type="ChEBI" id="CHEBI:29105"/>
    </cofactor>
</comment>
<keyword evidence="6" id="KW-0560">Oxidoreductase</keyword>
<evidence type="ECO:0000259" key="9">
    <source>
        <dbReference type="SMART" id="SM00829"/>
    </source>
</evidence>
<dbReference type="PANTHER" id="PTHR42940">
    <property type="entry name" value="ALCOHOL DEHYDROGENASE 1-RELATED"/>
    <property type="match status" value="1"/>
</dbReference>
<dbReference type="AlphaFoldDB" id="A0A5C8UJD8"/>
<comment type="caution">
    <text evidence="10">The sequence shown here is derived from an EMBL/GenBank/DDBJ whole genome shotgun (WGS) entry which is preliminary data.</text>
</comment>
<evidence type="ECO:0000313" key="11">
    <source>
        <dbReference type="Proteomes" id="UP000321379"/>
    </source>
</evidence>
<reference evidence="10 11" key="1">
    <citation type="submission" date="2019-08" db="EMBL/GenBank/DDBJ databases">
        <title>Bacterial whole genome sequence for Glaciihabitans sp. CHu50b-6-2.</title>
        <authorList>
            <person name="Jin L."/>
        </authorList>
    </citation>
    <scope>NUCLEOTIDE SEQUENCE [LARGE SCALE GENOMIC DNA]</scope>
    <source>
        <strain evidence="10 11">CHu50b-6-2</strain>
    </source>
</reference>
<evidence type="ECO:0000256" key="3">
    <source>
        <dbReference type="ARBA" id="ARBA00013190"/>
    </source>
</evidence>
<dbReference type="InterPro" id="IPR020843">
    <property type="entry name" value="ER"/>
</dbReference>
<dbReference type="Pfam" id="PF08240">
    <property type="entry name" value="ADH_N"/>
    <property type="match status" value="1"/>
</dbReference>
<protein>
    <recommendedName>
        <fullName evidence="3">alcohol dehydrogenase</fullName>
        <ecNumber evidence="3">1.1.1.1</ecNumber>
    </recommendedName>
</protein>
<evidence type="ECO:0000256" key="5">
    <source>
        <dbReference type="ARBA" id="ARBA00022833"/>
    </source>
</evidence>
<dbReference type="CDD" id="cd08298">
    <property type="entry name" value="CAD2"/>
    <property type="match status" value="1"/>
</dbReference>
<dbReference type="GO" id="GO:0046872">
    <property type="term" value="F:metal ion binding"/>
    <property type="evidence" value="ECO:0007669"/>
    <property type="project" value="UniProtKB-KW"/>
</dbReference>
<dbReference type="SUPFAM" id="SSF50129">
    <property type="entry name" value="GroES-like"/>
    <property type="match status" value="1"/>
</dbReference>
<keyword evidence="5" id="KW-0862">Zinc</keyword>
<dbReference type="InterPro" id="IPR011032">
    <property type="entry name" value="GroES-like_sf"/>
</dbReference>
<evidence type="ECO:0000256" key="6">
    <source>
        <dbReference type="ARBA" id="ARBA00023002"/>
    </source>
</evidence>
<evidence type="ECO:0000256" key="7">
    <source>
        <dbReference type="ARBA" id="ARBA00049164"/>
    </source>
</evidence>
<proteinExistence type="inferred from homology"/>
<evidence type="ECO:0000256" key="8">
    <source>
        <dbReference type="ARBA" id="ARBA00049243"/>
    </source>
</evidence>
<dbReference type="InterPro" id="IPR013154">
    <property type="entry name" value="ADH-like_N"/>
</dbReference>
<name>A0A5C8UJD8_9MICO</name>
<accession>A0A5C8UJD8</accession>
<keyword evidence="11" id="KW-1185">Reference proteome</keyword>
<evidence type="ECO:0000313" key="10">
    <source>
        <dbReference type="EMBL" id="TXN28309.1"/>
    </source>
</evidence>
<comment type="similarity">
    <text evidence="2">Belongs to the zinc-containing alcohol dehydrogenase family.</text>
</comment>
<dbReference type="EC" id="1.1.1.1" evidence="3"/>
<gene>
    <name evidence="10" type="ORF">FVP33_17715</name>
</gene>